<proteinExistence type="predicted"/>
<protein>
    <submittedName>
        <fullName evidence="1">Uncharacterized protein</fullName>
    </submittedName>
</protein>
<sequence length="203" mass="20966">MELVALNDAGSVGRSLLHVDHSAVQPGHRHGHDLLAGVERIVYHDELIIVHRVHRGALLLADAPVLRESGAAHQAHGQEGKTQGGGVELKHQDILRIVLIGQLAGLNGGAEPAGHIGIAGVGGIAVDIGLDAALTDHHVPIAARRAGPDGEIFLTLTQDLIDRSVGLAVGGEAAKADGVSALHVFGHGFGERTNFSHKIASIS</sequence>
<evidence type="ECO:0000313" key="1">
    <source>
        <dbReference type="EMBL" id="MPM59175.1"/>
    </source>
</evidence>
<dbReference type="EMBL" id="VSSQ01017158">
    <property type="protein sequence ID" value="MPM59175.1"/>
    <property type="molecule type" value="Genomic_DNA"/>
</dbReference>
<name>A0A645B136_9ZZZZ</name>
<reference evidence="1" key="1">
    <citation type="submission" date="2019-08" db="EMBL/GenBank/DDBJ databases">
        <authorList>
            <person name="Kucharzyk K."/>
            <person name="Murdoch R.W."/>
            <person name="Higgins S."/>
            <person name="Loffler F."/>
        </authorList>
    </citation>
    <scope>NUCLEOTIDE SEQUENCE</scope>
</reference>
<gene>
    <name evidence="1" type="ORF">SDC9_106014</name>
</gene>
<accession>A0A645B136</accession>
<comment type="caution">
    <text evidence="1">The sequence shown here is derived from an EMBL/GenBank/DDBJ whole genome shotgun (WGS) entry which is preliminary data.</text>
</comment>
<dbReference type="AlphaFoldDB" id="A0A645B136"/>
<organism evidence="1">
    <name type="scientific">bioreactor metagenome</name>
    <dbReference type="NCBI Taxonomy" id="1076179"/>
    <lineage>
        <taxon>unclassified sequences</taxon>
        <taxon>metagenomes</taxon>
        <taxon>ecological metagenomes</taxon>
    </lineage>
</organism>